<feature type="transmembrane region" description="Helical" evidence="2">
    <location>
        <begin position="288"/>
        <end position="310"/>
    </location>
</feature>
<accession>A0A6A6UCG1</accession>
<evidence type="ECO:0000313" key="4">
    <source>
        <dbReference type="Proteomes" id="UP000799302"/>
    </source>
</evidence>
<feature type="transmembrane region" description="Helical" evidence="2">
    <location>
        <begin position="227"/>
        <end position="252"/>
    </location>
</feature>
<dbReference type="AlphaFoldDB" id="A0A6A6UCG1"/>
<name>A0A6A6UCG1_9PEZI</name>
<sequence length="935" mass="102457">MANQPPHNESYFDGGSPASPQSGISPHSPPSNASAYQQLNSALTPTEPRFHPTIAEEEDIGDRGAHSQRGLGFTNAPLSPGAQSTPTSPNDPDQPGHARSFSQSTAYDPPMSNRYASRKSPGSFQSGFERPYGTGSRDHLTANTGAPSMRSTTSKRSKYDNEFTPEACPATRTFYQGGSHWLTITIYILVIFSTVFSGIYLGIAIAAPRWGTHIHSGGSLTASTANVLTQLFAKLIELSFVCCFVTFLGQVLSRRAFSRASRGVSLAEMSMRNWIMQPGTLLTHYETVYYIGLTFLGAVSLTVAILAALYSTAASALITPVLKFGSWEARELQGLVKTTFANPIYLSETCQTPIISNTWDTDYTQDKVGQTCLTIDHAAQGFHNYQQFMTRWATIVGEGNGTDLQADRPEGFGLFLQNTTVNGTWIEKIDTKAVSQQYNRIVNNVTMAMPHTGVFQAARDPKSNIMQPEDLDGLGAYNIRAALPSPYLNVLCANVKKDEIASLVYETAVKNVTLNATADLNQNNLTTYYPYKFNWSTWDTLTTPVDDLFGWGANGGQPHPVFYKFPTNWNTLLNNTAPWGQDSLYMLGQGGIDMESTTRGEYLLCRVKAGLTPKCATEYQAQDVSGTMRAHCEDPNDEMAYNRANSSRATTVSLDWINVAETTLNALSLNNGVIDGQASNARLLMQLMLQNMELNPALPSPAEALAVMTSCSLLMSSQDSPFVEFWNYTNTELKPGVYQYFNATVRAQQYASGGTQPYQRAFIVVLFAVFAINLFVLIYLLVNRGLVTDYSEPPNLFALAINSPPSVQLKGSCGAGPEGKQYTIKWGVEMEDEHVYITDKQNSIYPSGAPGALKESRLAFSEMFGRNKGTWKSVPEETEMEMGTGTGYSPNVSEGRVGESPRVEIQGVEEFGPPQSRDSNISRMFSKIAKRKSVL</sequence>
<gene>
    <name evidence="3" type="ORF">BT63DRAFT_426063</name>
</gene>
<feature type="compositionally biased region" description="Polar residues" evidence="1">
    <location>
        <begin position="81"/>
        <end position="91"/>
    </location>
</feature>
<feature type="compositionally biased region" description="Polar residues" evidence="1">
    <location>
        <begin position="18"/>
        <end position="44"/>
    </location>
</feature>
<reference evidence="3" key="1">
    <citation type="journal article" date="2020" name="Stud. Mycol.">
        <title>101 Dothideomycetes genomes: a test case for predicting lifestyles and emergence of pathogens.</title>
        <authorList>
            <person name="Haridas S."/>
            <person name="Albert R."/>
            <person name="Binder M."/>
            <person name="Bloem J."/>
            <person name="Labutti K."/>
            <person name="Salamov A."/>
            <person name="Andreopoulos B."/>
            <person name="Baker S."/>
            <person name="Barry K."/>
            <person name="Bills G."/>
            <person name="Bluhm B."/>
            <person name="Cannon C."/>
            <person name="Castanera R."/>
            <person name="Culley D."/>
            <person name="Daum C."/>
            <person name="Ezra D."/>
            <person name="Gonzalez J."/>
            <person name="Henrissat B."/>
            <person name="Kuo A."/>
            <person name="Liang C."/>
            <person name="Lipzen A."/>
            <person name="Lutzoni F."/>
            <person name="Magnuson J."/>
            <person name="Mondo S."/>
            <person name="Nolan M."/>
            <person name="Ohm R."/>
            <person name="Pangilinan J."/>
            <person name="Park H.-J."/>
            <person name="Ramirez L."/>
            <person name="Alfaro M."/>
            <person name="Sun H."/>
            <person name="Tritt A."/>
            <person name="Yoshinaga Y."/>
            <person name="Zwiers L.-H."/>
            <person name="Turgeon B."/>
            <person name="Goodwin S."/>
            <person name="Spatafora J."/>
            <person name="Crous P."/>
            <person name="Grigoriev I."/>
        </authorList>
    </citation>
    <scope>NUCLEOTIDE SEQUENCE</scope>
    <source>
        <strain evidence="3">CBS 115976</strain>
    </source>
</reference>
<feature type="region of interest" description="Disordered" evidence="1">
    <location>
        <begin position="880"/>
        <end position="899"/>
    </location>
</feature>
<feature type="transmembrane region" description="Helical" evidence="2">
    <location>
        <begin position="761"/>
        <end position="782"/>
    </location>
</feature>
<evidence type="ECO:0000256" key="2">
    <source>
        <dbReference type="SAM" id="Phobius"/>
    </source>
</evidence>
<keyword evidence="2" id="KW-0472">Membrane</keyword>
<dbReference type="Proteomes" id="UP000799302">
    <property type="component" value="Unassembled WGS sequence"/>
</dbReference>
<protein>
    <submittedName>
        <fullName evidence="3">Uncharacterized protein</fullName>
    </submittedName>
</protein>
<proteinExistence type="predicted"/>
<dbReference type="OrthoDB" id="4721035at2759"/>
<feature type="compositionally biased region" description="Polar residues" evidence="1">
    <location>
        <begin position="141"/>
        <end position="154"/>
    </location>
</feature>
<feature type="region of interest" description="Disordered" evidence="1">
    <location>
        <begin position="1"/>
        <end position="161"/>
    </location>
</feature>
<evidence type="ECO:0000313" key="3">
    <source>
        <dbReference type="EMBL" id="KAF2668798.1"/>
    </source>
</evidence>
<evidence type="ECO:0000256" key="1">
    <source>
        <dbReference type="SAM" id="MobiDB-lite"/>
    </source>
</evidence>
<keyword evidence="2" id="KW-0812">Transmembrane</keyword>
<organism evidence="3 4">
    <name type="scientific">Microthyrium microscopicum</name>
    <dbReference type="NCBI Taxonomy" id="703497"/>
    <lineage>
        <taxon>Eukaryota</taxon>
        <taxon>Fungi</taxon>
        <taxon>Dikarya</taxon>
        <taxon>Ascomycota</taxon>
        <taxon>Pezizomycotina</taxon>
        <taxon>Dothideomycetes</taxon>
        <taxon>Dothideomycetes incertae sedis</taxon>
        <taxon>Microthyriales</taxon>
        <taxon>Microthyriaceae</taxon>
        <taxon>Microthyrium</taxon>
    </lineage>
</organism>
<keyword evidence="4" id="KW-1185">Reference proteome</keyword>
<feature type="transmembrane region" description="Helical" evidence="2">
    <location>
        <begin position="181"/>
        <end position="207"/>
    </location>
</feature>
<dbReference type="EMBL" id="MU004236">
    <property type="protein sequence ID" value="KAF2668798.1"/>
    <property type="molecule type" value="Genomic_DNA"/>
</dbReference>
<keyword evidence="2" id="KW-1133">Transmembrane helix</keyword>